<evidence type="ECO:0000313" key="3">
    <source>
        <dbReference type="Proteomes" id="UP000630142"/>
    </source>
</evidence>
<dbReference type="Proteomes" id="UP000630142">
    <property type="component" value="Unassembled WGS sequence"/>
</dbReference>
<name>A0A8J3DRA2_9HYPH</name>
<keyword evidence="1" id="KW-0175">Coiled coil</keyword>
<evidence type="ECO:0000256" key="1">
    <source>
        <dbReference type="SAM" id="Coils"/>
    </source>
</evidence>
<gene>
    <name evidence="2" type="ORF">GCM10016234_34500</name>
</gene>
<reference evidence="2" key="1">
    <citation type="journal article" date="2014" name="Int. J. Syst. Evol. Microbiol.">
        <title>Complete genome sequence of Corynebacterium casei LMG S-19264T (=DSM 44701T), isolated from a smear-ripened cheese.</title>
        <authorList>
            <consortium name="US DOE Joint Genome Institute (JGI-PGF)"/>
            <person name="Walter F."/>
            <person name="Albersmeier A."/>
            <person name="Kalinowski J."/>
            <person name="Ruckert C."/>
        </authorList>
    </citation>
    <scope>NUCLEOTIDE SEQUENCE</scope>
    <source>
        <strain evidence="2">KCTC 42249</strain>
    </source>
</reference>
<feature type="coiled-coil region" evidence="1">
    <location>
        <begin position="60"/>
        <end position="87"/>
    </location>
</feature>
<protein>
    <submittedName>
        <fullName evidence="2">Uncharacterized protein</fullName>
    </submittedName>
</protein>
<evidence type="ECO:0000313" key="2">
    <source>
        <dbReference type="EMBL" id="GHD21143.1"/>
    </source>
</evidence>
<proteinExistence type="predicted"/>
<dbReference type="AlphaFoldDB" id="A0A8J3DRA2"/>
<reference evidence="2" key="2">
    <citation type="submission" date="2020-09" db="EMBL/GenBank/DDBJ databases">
        <authorList>
            <person name="Sun Q."/>
            <person name="Kim S."/>
        </authorList>
    </citation>
    <scope>NUCLEOTIDE SEQUENCE</scope>
    <source>
        <strain evidence="2">KCTC 42249</strain>
    </source>
</reference>
<organism evidence="2 3">
    <name type="scientific">Tianweitania populi</name>
    <dbReference type="NCBI Taxonomy" id="1607949"/>
    <lineage>
        <taxon>Bacteria</taxon>
        <taxon>Pseudomonadati</taxon>
        <taxon>Pseudomonadota</taxon>
        <taxon>Alphaproteobacteria</taxon>
        <taxon>Hyphomicrobiales</taxon>
        <taxon>Phyllobacteriaceae</taxon>
        <taxon>Tianweitania</taxon>
    </lineage>
</organism>
<comment type="caution">
    <text evidence="2">The sequence shown here is derived from an EMBL/GenBank/DDBJ whole genome shotgun (WGS) entry which is preliminary data.</text>
</comment>
<dbReference type="EMBL" id="BMZQ01000003">
    <property type="protein sequence ID" value="GHD21143.1"/>
    <property type="molecule type" value="Genomic_DNA"/>
</dbReference>
<keyword evidence="3" id="KW-1185">Reference proteome</keyword>
<sequence>MADSDHSMKFACVTRRVALWGAAATAIAPRDAFAQARDLSSVHSSASLRADPVISLWRDWEAVHERVQRLSKRMQELEIELAERTDCLGMRVTLPGEGPVLVYSHEALDRLVSDRTDVDEIRRKAAAELDERQARFEAVADDVEYFSTMKAEQAAFKQAEALLDTMATTQAASLAGVANKLEAVSRWGAAWDEHPKEFPWPQIRSAHQDLVRLAL</sequence>
<accession>A0A8J3DRA2</accession>